<evidence type="ECO:0000313" key="3">
    <source>
        <dbReference type="Proteomes" id="UP001283341"/>
    </source>
</evidence>
<proteinExistence type="predicted"/>
<name>A0AAE0HT75_9PEZI</name>
<evidence type="ECO:0008006" key="4">
    <source>
        <dbReference type="Google" id="ProtNLM"/>
    </source>
</evidence>
<protein>
    <recommendedName>
        <fullName evidence="4">Protein kinase domain-containing protein</fullName>
    </recommendedName>
</protein>
<dbReference type="SUPFAM" id="SSF56112">
    <property type="entry name" value="Protein kinase-like (PK-like)"/>
    <property type="match status" value="1"/>
</dbReference>
<evidence type="ECO:0000313" key="2">
    <source>
        <dbReference type="EMBL" id="KAK3312473.1"/>
    </source>
</evidence>
<keyword evidence="3" id="KW-1185">Reference proteome</keyword>
<sequence length="272" mass="30941">MENESVIEIKDIRFRSRRFQAPAKRLDEDRLVFVLDVPPNPIACWLSSWVPQLVHSWLLQLLPEWFLPTTVVMKERNPAKADSYENEGTYIPRLFGEVAVNNPCTQRRHQISTRPTPAILLEKVEGVSLHSLSTQELKSPFLLNELQGMYNLLTKNGVVHGDPRLHNFLRIDKRIVAIDFEFSYPLPSDVTNKDELETLKLEIGKRVRQEVGVELDDIGPSRVLDIARSRFPHSRTSRRQPQRESGPAGSAAKTQTRTATAPAGRLEPQPAI</sequence>
<dbReference type="InterPro" id="IPR011009">
    <property type="entry name" value="Kinase-like_dom_sf"/>
</dbReference>
<reference evidence="2" key="1">
    <citation type="journal article" date="2023" name="Mol. Phylogenet. Evol.">
        <title>Genome-scale phylogeny and comparative genomics of the fungal order Sordariales.</title>
        <authorList>
            <person name="Hensen N."/>
            <person name="Bonometti L."/>
            <person name="Westerberg I."/>
            <person name="Brannstrom I.O."/>
            <person name="Guillou S."/>
            <person name="Cros-Aarteil S."/>
            <person name="Calhoun S."/>
            <person name="Haridas S."/>
            <person name="Kuo A."/>
            <person name="Mondo S."/>
            <person name="Pangilinan J."/>
            <person name="Riley R."/>
            <person name="LaButti K."/>
            <person name="Andreopoulos B."/>
            <person name="Lipzen A."/>
            <person name="Chen C."/>
            <person name="Yan M."/>
            <person name="Daum C."/>
            <person name="Ng V."/>
            <person name="Clum A."/>
            <person name="Steindorff A."/>
            <person name="Ohm R.A."/>
            <person name="Martin F."/>
            <person name="Silar P."/>
            <person name="Natvig D.O."/>
            <person name="Lalanne C."/>
            <person name="Gautier V."/>
            <person name="Ament-Velasquez S.L."/>
            <person name="Kruys A."/>
            <person name="Hutchinson M.I."/>
            <person name="Powell A.J."/>
            <person name="Barry K."/>
            <person name="Miller A.N."/>
            <person name="Grigoriev I.V."/>
            <person name="Debuchy R."/>
            <person name="Gladieux P."/>
            <person name="Hiltunen Thoren M."/>
            <person name="Johannesson H."/>
        </authorList>
    </citation>
    <scope>NUCLEOTIDE SEQUENCE</scope>
    <source>
        <strain evidence="2">CBS 118394</strain>
    </source>
</reference>
<comment type="caution">
    <text evidence="2">The sequence shown here is derived from an EMBL/GenBank/DDBJ whole genome shotgun (WGS) entry which is preliminary data.</text>
</comment>
<evidence type="ECO:0000256" key="1">
    <source>
        <dbReference type="SAM" id="MobiDB-lite"/>
    </source>
</evidence>
<accession>A0AAE0HT75</accession>
<gene>
    <name evidence="2" type="ORF">B0H66DRAFT_585116</name>
</gene>
<dbReference type="AlphaFoldDB" id="A0AAE0HT75"/>
<organism evidence="2 3">
    <name type="scientific">Apodospora peruviana</name>
    <dbReference type="NCBI Taxonomy" id="516989"/>
    <lineage>
        <taxon>Eukaryota</taxon>
        <taxon>Fungi</taxon>
        <taxon>Dikarya</taxon>
        <taxon>Ascomycota</taxon>
        <taxon>Pezizomycotina</taxon>
        <taxon>Sordariomycetes</taxon>
        <taxon>Sordariomycetidae</taxon>
        <taxon>Sordariales</taxon>
        <taxon>Lasiosphaeriaceae</taxon>
        <taxon>Apodospora</taxon>
    </lineage>
</organism>
<feature type="region of interest" description="Disordered" evidence="1">
    <location>
        <begin position="226"/>
        <end position="272"/>
    </location>
</feature>
<dbReference type="EMBL" id="JAUEDM010000009">
    <property type="protein sequence ID" value="KAK3312473.1"/>
    <property type="molecule type" value="Genomic_DNA"/>
</dbReference>
<dbReference type="Proteomes" id="UP001283341">
    <property type="component" value="Unassembled WGS sequence"/>
</dbReference>
<reference evidence="2" key="2">
    <citation type="submission" date="2023-06" db="EMBL/GenBank/DDBJ databases">
        <authorList>
            <consortium name="Lawrence Berkeley National Laboratory"/>
            <person name="Haridas S."/>
            <person name="Hensen N."/>
            <person name="Bonometti L."/>
            <person name="Westerberg I."/>
            <person name="Brannstrom I.O."/>
            <person name="Guillou S."/>
            <person name="Cros-Aarteil S."/>
            <person name="Calhoun S."/>
            <person name="Kuo A."/>
            <person name="Mondo S."/>
            <person name="Pangilinan J."/>
            <person name="Riley R."/>
            <person name="Labutti K."/>
            <person name="Andreopoulos B."/>
            <person name="Lipzen A."/>
            <person name="Chen C."/>
            <person name="Yanf M."/>
            <person name="Daum C."/>
            <person name="Ng V."/>
            <person name="Clum A."/>
            <person name="Steindorff A."/>
            <person name="Ohm R."/>
            <person name="Martin F."/>
            <person name="Silar P."/>
            <person name="Natvig D."/>
            <person name="Lalanne C."/>
            <person name="Gautier V."/>
            <person name="Ament-Velasquez S.L."/>
            <person name="Kruys A."/>
            <person name="Hutchinson M.I."/>
            <person name="Powell A.J."/>
            <person name="Barry K."/>
            <person name="Miller A.N."/>
            <person name="Grigoriev I.V."/>
            <person name="Debuchy R."/>
            <person name="Gladieux P."/>
            <person name="Thoren M.H."/>
            <person name="Johannesson H."/>
        </authorList>
    </citation>
    <scope>NUCLEOTIDE SEQUENCE</scope>
    <source>
        <strain evidence="2">CBS 118394</strain>
    </source>
</reference>
<feature type="compositionally biased region" description="Basic residues" evidence="1">
    <location>
        <begin position="230"/>
        <end position="240"/>
    </location>
</feature>